<dbReference type="InterPro" id="IPR027417">
    <property type="entry name" value="P-loop_NTPase"/>
</dbReference>
<proteinExistence type="inferred from homology"/>
<dbReference type="InterPro" id="IPR001806">
    <property type="entry name" value="Small_GTPase"/>
</dbReference>
<dbReference type="GO" id="GO:0005525">
    <property type="term" value="F:GTP binding"/>
    <property type="evidence" value="ECO:0007669"/>
    <property type="project" value="InterPro"/>
</dbReference>
<accession>A0A395T781</accession>
<keyword evidence="4" id="KW-1185">Reference proteome</keyword>
<evidence type="ECO:0000256" key="1">
    <source>
        <dbReference type="ARBA" id="ARBA00006270"/>
    </source>
</evidence>
<dbReference type="PROSITE" id="PS51420">
    <property type="entry name" value="RHO"/>
    <property type="match status" value="1"/>
</dbReference>
<dbReference type="InterPro" id="IPR050209">
    <property type="entry name" value="Rab_GTPases_membrane_traffic"/>
</dbReference>
<dbReference type="SMART" id="SM00175">
    <property type="entry name" value="RAB"/>
    <property type="match status" value="1"/>
</dbReference>
<dbReference type="PROSITE" id="PS51421">
    <property type="entry name" value="RAS"/>
    <property type="match status" value="1"/>
</dbReference>
<evidence type="ECO:0000313" key="4">
    <source>
        <dbReference type="Proteomes" id="UP000266234"/>
    </source>
</evidence>
<dbReference type="PRINTS" id="PR00449">
    <property type="entry name" value="RASTRNSFRMNG"/>
</dbReference>
<dbReference type="NCBIfam" id="TIGR00231">
    <property type="entry name" value="small_GTP"/>
    <property type="match status" value="1"/>
</dbReference>
<dbReference type="SMART" id="SM00174">
    <property type="entry name" value="RHO"/>
    <property type="match status" value="1"/>
</dbReference>
<comment type="similarity">
    <text evidence="1">Belongs to the small GTPase superfamily. Rab family.</text>
</comment>
<reference evidence="3 4" key="1">
    <citation type="journal article" date="2018" name="PLoS Pathog.">
        <title>Evolution of structural diversity of trichothecenes, a family of toxins produced by plant pathogenic and entomopathogenic fungi.</title>
        <authorList>
            <person name="Proctor R.H."/>
            <person name="McCormick S.P."/>
            <person name="Kim H.S."/>
            <person name="Cardoza R.E."/>
            <person name="Stanley A.M."/>
            <person name="Lindo L."/>
            <person name="Kelly A."/>
            <person name="Brown D.W."/>
            <person name="Lee T."/>
            <person name="Vaughan M.M."/>
            <person name="Alexander N.J."/>
            <person name="Busman M."/>
            <person name="Gutierrez S."/>
        </authorList>
    </citation>
    <scope>NUCLEOTIDE SEQUENCE [LARGE SCALE GENOMIC DNA]</scope>
    <source>
        <strain evidence="3 4">NRRL 20695</strain>
    </source>
</reference>
<name>A0A395T781_9HYPO</name>
<evidence type="ECO:0000313" key="3">
    <source>
        <dbReference type="EMBL" id="RGP80279.1"/>
    </source>
</evidence>
<protein>
    <submittedName>
        <fullName evidence="3">Rab other</fullName>
    </submittedName>
</protein>
<dbReference type="SUPFAM" id="SSF52540">
    <property type="entry name" value="P-loop containing nucleoside triphosphate hydrolases"/>
    <property type="match status" value="1"/>
</dbReference>
<dbReference type="Gene3D" id="3.40.50.300">
    <property type="entry name" value="P-loop containing nucleotide triphosphate hydrolases"/>
    <property type="match status" value="1"/>
</dbReference>
<dbReference type="EMBL" id="PXOG01000033">
    <property type="protein sequence ID" value="RGP80279.1"/>
    <property type="molecule type" value="Genomic_DNA"/>
</dbReference>
<dbReference type="Proteomes" id="UP000266234">
    <property type="component" value="Unassembled WGS sequence"/>
</dbReference>
<gene>
    <name evidence="3" type="ORF">FLONG3_1580</name>
</gene>
<evidence type="ECO:0000256" key="2">
    <source>
        <dbReference type="SAM" id="MobiDB-lite"/>
    </source>
</evidence>
<dbReference type="OrthoDB" id="63533at2759"/>
<dbReference type="PANTHER" id="PTHR47979">
    <property type="entry name" value="DRAB11-RELATED"/>
    <property type="match status" value="1"/>
</dbReference>
<dbReference type="AlphaFoldDB" id="A0A395T781"/>
<sequence>MSYVSTVIVLHRDLAIKFERHFPQVQNIWYEGLALSDSTFLEYSSSPDRFLDVFTHWATKSLKEQFWKGVDGDLGDYDVVKGKHRNCQHFGNDYANFVLDRQRSILSELHAIVDVILVCNSQAITEEMESISRTQDDDLLDSEMAMLEPTIIYDGDPISRNGSVPDEDEFTEPSLHDDSQTDDWVVVNPYRDRVAFWESMSGLLLINLVVNVKDPPNVKAVVKMLAEVQGLMKGKTVIVLGDTKVGKTNIVSQFNTSQFDAESKPTMAVRPTNKVTQVGSSTVKVNIWDIPGLDRYRAALHPYVNYYDSAVAVLLVYDITNRESFENVSRWLKEVRDHGDPGTVVMLVGNKSDLGNLRVVETHRAVRTEEGALFARKNKIPFAEISARYTSQVESAFKTLLNSVDKKISAGSS</sequence>
<comment type="caution">
    <text evidence="3">The sequence shown here is derived from an EMBL/GenBank/DDBJ whole genome shotgun (WGS) entry which is preliminary data.</text>
</comment>
<feature type="region of interest" description="Disordered" evidence="2">
    <location>
        <begin position="158"/>
        <end position="178"/>
    </location>
</feature>
<dbReference type="InterPro" id="IPR005225">
    <property type="entry name" value="Small_GTP-bd"/>
</dbReference>
<dbReference type="STRING" id="694270.A0A395T781"/>
<dbReference type="Pfam" id="PF00071">
    <property type="entry name" value="Ras"/>
    <property type="match status" value="1"/>
</dbReference>
<organism evidence="3 4">
    <name type="scientific">Fusarium longipes</name>
    <dbReference type="NCBI Taxonomy" id="694270"/>
    <lineage>
        <taxon>Eukaryota</taxon>
        <taxon>Fungi</taxon>
        <taxon>Dikarya</taxon>
        <taxon>Ascomycota</taxon>
        <taxon>Pezizomycotina</taxon>
        <taxon>Sordariomycetes</taxon>
        <taxon>Hypocreomycetidae</taxon>
        <taxon>Hypocreales</taxon>
        <taxon>Nectriaceae</taxon>
        <taxon>Fusarium</taxon>
    </lineage>
</organism>
<dbReference type="PROSITE" id="PS51419">
    <property type="entry name" value="RAB"/>
    <property type="match status" value="1"/>
</dbReference>
<dbReference type="SMART" id="SM00173">
    <property type="entry name" value="RAS"/>
    <property type="match status" value="1"/>
</dbReference>
<dbReference type="GO" id="GO:0003924">
    <property type="term" value="F:GTPase activity"/>
    <property type="evidence" value="ECO:0007669"/>
    <property type="project" value="InterPro"/>
</dbReference>
<dbReference type="FunFam" id="3.40.50.300:FF:001447">
    <property type="entry name" value="Ras-related protein Rab-1B"/>
    <property type="match status" value="1"/>
</dbReference>